<protein>
    <submittedName>
        <fullName evidence="4">Uncharacterized protein</fullName>
    </submittedName>
</protein>
<dbReference type="STRING" id="1664694.A0A0N1P017"/>
<feature type="compositionally biased region" description="Basic and acidic residues" evidence="1">
    <location>
        <begin position="939"/>
        <end position="971"/>
    </location>
</feature>
<keyword evidence="5" id="KW-1185">Reference proteome</keyword>
<organism evidence="4 5">
    <name type="scientific">Cyphellophora attinorum</name>
    <dbReference type="NCBI Taxonomy" id="1664694"/>
    <lineage>
        <taxon>Eukaryota</taxon>
        <taxon>Fungi</taxon>
        <taxon>Dikarya</taxon>
        <taxon>Ascomycota</taxon>
        <taxon>Pezizomycotina</taxon>
        <taxon>Eurotiomycetes</taxon>
        <taxon>Chaetothyriomycetidae</taxon>
        <taxon>Chaetothyriales</taxon>
        <taxon>Cyphellophoraceae</taxon>
        <taxon>Cyphellophora</taxon>
    </lineage>
</organism>
<accession>A0A0N1P017</accession>
<keyword evidence="2" id="KW-0812">Transmembrane</keyword>
<feature type="region of interest" description="Disordered" evidence="1">
    <location>
        <begin position="722"/>
        <end position="795"/>
    </location>
</feature>
<keyword evidence="3" id="KW-0732">Signal</keyword>
<feature type="signal peptide" evidence="3">
    <location>
        <begin position="1"/>
        <end position="19"/>
    </location>
</feature>
<evidence type="ECO:0000256" key="3">
    <source>
        <dbReference type="SAM" id="SignalP"/>
    </source>
</evidence>
<feature type="region of interest" description="Disordered" evidence="1">
    <location>
        <begin position="537"/>
        <end position="614"/>
    </location>
</feature>
<sequence>MRPHCNLASLLAVATPVLSAQFPYSATTLLTAGNGSITYVLDPGSGSQASLGVFNASGSIAANSQSNTLFTTLPFLSSSESKPYIPLVDDQGITVLTGDCDTNGGAPELWRFAASSGGINGTWTKLKLSVNGYNLKPNYLSAGVAFPASDDDVVPTLYAFGGMCPSSASSTASDWIADANYSSQMLALSPATSTDPLSPYSMAAAGLRAPPIPEAGLTMTPLAAAFSGSGPASQQQNFVLIGGHTQNAFINMSQPQENDNTELVRRDSVTVEPRSGHTAVLTQDGTQIVVVGGWVGDTNTPAQPQVAVLNVGEDYGGRGDLQWSVPTTKSPFSATSGIYGHGATLLQGGVMMVAGGFGIGSGASKAKRQSSSNYHFLNTTSMEWSTSYTYPSSASGPSVDSNNSASSGLNKSEKVGIGAGVGLSFAAIAIIVSVWFWYSRRIRRERYLREKELRELALGAERSFDPGMDGGVDQRFPERRSASWADMQEKSMQGVSRSLPWNNNHVDDIRQAERTGAHMDVPSPTRGLRKNLQARPQFGQQGGYLPGGPPGSVFRIDEEEENSQSGSLRKVRTPQQVVDRSSAYSDPFKDPPRTADSADDAAEQRKKEVQSWVEDWQSAAESMLSRNPSQAQTDRTYSNLSQAYAPSHARSKSNGSNLPSGRGSPEKSDRTGSNLSEQSVYSQMSFQRSTAGTVSRKESQRSASAGQAIFSGAAAAALGRLRGQPQPDSADPEMRERTDTFSSSPERRSFGPIQPGERHALLGKLDTQFPRGYGDDEETSPTKATREVKYTRTSSLTSRTGAMAMGLLGSVKRVITGTGSVNVHDRVAAFENKSGQTSPTKTDRDESPKRPLSPSQEFWKGKQGPQDWGDASVSQSTGTVRRKPLPNNAFRHSSGDAEEWDVESAVQNRVVQVMFTMPKEKLRVVNADALSLLSSNQSDIDHEEAKDREKEVKRMSSVREADEPDAHDKGKVLGCDVD</sequence>
<keyword evidence="2" id="KW-1133">Transmembrane helix</keyword>
<feature type="region of interest" description="Disordered" evidence="1">
    <location>
        <begin position="827"/>
        <end position="897"/>
    </location>
</feature>
<dbReference type="InterPro" id="IPR015915">
    <property type="entry name" value="Kelch-typ_b-propeller"/>
</dbReference>
<feature type="compositionally biased region" description="Polar residues" evidence="1">
    <location>
        <begin position="671"/>
        <end position="693"/>
    </location>
</feature>
<gene>
    <name evidence="4" type="ORF">AB675_8019</name>
</gene>
<dbReference type="Proteomes" id="UP000038010">
    <property type="component" value="Unassembled WGS sequence"/>
</dbReference>
<feature type="transmembrane region" description="Helical" evidence="2">
    <location>
        <begin position="415"/>
        <end position="438"/>
    </location>
</feature>
<feature type="compositionally biased region" description="Polar residues" evidence="1">
    <location>
        <begin position="563"/>
        <end position="584"/>
    </location>
</feature>
<feature type="region of interest" description="Disordered" evidence="1">
    <location>
        <begin position="644"/>
        <end position="705"/>
    </location>
</feature>
<dbReference type="VEuPathDB" id="FungiDB:AB675_8019"/>
<dbReference type="InterPro" id="IPR011043">
    <property type="entry name" value="Gal_Oxase/kelch_b-propeller"/>
</dbReference>
<dbReference type="GeneID" id="28740312"/>
<dbReference type="SUPFAM" id="SSF50965">
    <property type="entry name" value="Galactose oxidase, central domain"/>
    <property type="match status" value="1"/>
</dbReference>
<feature type="region of interest" description="Disordered" evidence="1">
    <location>
        <begin position="934"/>
        <end position="978"/>
    </location>
</feature>
<name>A0A0N1P017_9EURO</name>
<dbReference type="AlphaFoldDB" id="A0A0N1P017"/>
<feature type="chain" id="PRO_5005879479" evidence="3">
    <location>
        <begin position="20"/>
        <end position="978"/>
    </location>
</feature>
<evidence type="ECO:0000313" key="4">
    <source>
        <dbReference type="EMBL" id="KPI41252.1"/>
    </source>
</evidence>
<dbReference type="Gene3D" id="2.120.10.80">
    <property type="entry name" value="Kelch-type beta propeller"/>
    <property type="match status" value="1"/>
</dbReference>
<keyword evidence="2" id="KW-0472">Membrane</keyword>
<dbReference type="OrthoDB" id="205993at2759"/>
<feature type="compositionally biased region" description="Basic and acidic residues" evidence="1">
    <location>
        <begin position="732"/>
        <end position="749"/>
    </location>
</feature>
<dbReference type="EMBL" id="LFJN01000010">
    <property type="protein sequence ID" value="KPI41252.1"/>
    <property type="molecule type" value="Genomic_DNA"/>
</dbReference>
<comment type="caution">
    <text evidence="4">The sequence shown here is derived from an EMBL/GenBank/DDBJ whole genome shotgun (WGS) entry which is preliminary data.</text>
</comment>
<proteinExistence type="predicted"/>
<evidence type="ECO:0000256" key="1">
    <source>
        <dbReference type="SAM" id="MobiDB-lite"/>
    </source>
</evidence>
<reference evidence="4 5" key="1">
    <citation type="submission" date="2015-06" db="EMBL/GenBank/DDBJ databases">
        <title>Draft genome of the ant-associated black yeast Phialophora attae CBS 131958.</title>
        <authorList>
            <person name="Moreno L.F."/>
            <person name="Stielow B.J."/>
            <person name="de Hoog S."/>
            <person name="Vicente V.A."/>
            <person name="Weiss V.A."/>
            <person name="de Vries M."/>
            <person name="Cruz L.M."/>
            <person name="Souza E.M."/>
        </authorList>
    </citation>
    <scope>NUCLEOTIDE SEQUENCE [LARGE SCALE GENOMIC DNA]</scope>
    <source>
        <strain evidence="4 5">CBS 131958</strain>
    </source>
</reference>
<evidence type="ECO:0000313" key="5">
    <source>
        <dbReference type="Proteomes" id="UP000038010"/>
    </source>
</evidence>
<evidence type="ECO:0000256" key="2">
    <source>
        <dbReference type="SAM" id="Phobius"/>
    </source>
</evidence>
<dbReference type="RefSeq" id="XP_018001215.1">
    <property type="nucleotide sequence ID" value="XM_018148432.1"/>
</dbReference>